<name>A0A1G1KZD8_9BACT</name>
<keyword evidence="1" id="KW-1133">Transmembrane helix</keyword>
<keyword evidence="1" id="KW-0472">Membrane</keyword>
<protein>
    <submittedName>
        <fullName evidence="2">Uncharacterized protein</fullName>
    </submittedName>
</protein>
<evidence type="ECO:0000313" key="3">
    <source>
        <dbReference type="Proteomes" id="UP000178187"/>
    </source>
</evidence>
<evidence type="ECO:0000256" key="1">
    <source>
        <dbReference type="SAM" id="Phobius"/>
    </source>
</evidence>
<evidence type="ECO:0000313" key="2">
    <source>
        <dbReference type="EMBL" id="OGW98266.1"/>
    </source>
</evidence>
<dbReference type="EMBL" id="MHFR01000036">
    <property type="protein sequence ID" value="OGW98266.1"/>
    <property type="molecule type" value="Genomic_DNA"/>
</dbReference>
<feature type="transmembrane region" description="Helical" evidence="1">
    <location>
        <begin position="6"/>
        <end position="29"/>
    </location>
</feature>
<comment type="caution">
    <text evidence="2">The sequence shown here is derived from an EMBL/GenBank/DDBJ whole genome shotgun (WGS) entry which is preliminary data.</text>
</comment>
<organism evidence="2 3">
    <name type="scientific">Candidatus Danuiimicrobium aquiferis</name>
    <dbReference type="NCBI Taxonomy" id="1801832"/>
    <lineage>
        <taxon>Bacteria</taxon>
        <taxon>Pseudomonadati</taxon>
        <taxon>Candidatus Omnitrophota</taxon>
        <taxon>Candidatus Danuiimicrobium</taxon>
    </lineage>
</organism>
<gene>
    <name evidence="2" type="ORF">A3G33_04035</name>
</gene>
<sequence length="152" mass="17517">MRLRYLISILILTGVAIPMGGCGFFRYAVIPQSNKGPHGGAMVLIDERVSRYVEFVAMPQGEEWLLQLYAYNGKMKPRDFSSYARVDITTNSDEKVSVKLWDTKRFFLPWSRVGHLEAKVKLGDVSQFKAKASLFKSKRNFSPDELYFEYPY</sequence>
<dbReference type="Proteomes" id="UP000178187">
    <property type="component" value="Unassembled WGS sequence"/>
</dbReference>
<accession>A0A1G1KZD8</accession>
<keyword evidence="1" id="KW-0812">Transmembrane</keyword>
<dbReference type="AlphaFoldDB" id="A0A1G1KZD8"/>
<reference evidence="2 3" key="1">
    <citation type="journal article" date="2016" name="Nat. Commun.">
        <title>Thousands of microbial genomes shed light on interconnected biogeochemical processes in an aquifer system.</title>
        <authorList>
            <person name="Anantharaman K."/>
            <person name="Brown C.T."/>
            <person name="Hug L.A."/>
            <person name="Sharon I."/>
            <person name="Castelle C.J."/>
            <person name="Probst A.J."/>
            <person name="Thomas B.C."/>
            <person name="Singh A."/>
            <person name="Wilkins M.J."/>
            <person name="Karaoz U."/>
            <person name="Brodie E.L."/>
            <person name="Williams K.H."/>
            <person name="Hubbard S.S."/>
            <person name="Banfield J.F."/>
        </authorList>
    </citation>
    <scope>NUCLEOTIDE SEQUENCE [LARGE SCALE GENOMIC DNA]</scope>
</reference>
<proteinExistence type="predicted"/>